<dbReference type="KEGG" id="ster:AOA14_13440"/>
<feature type="signal peptide" evidence="1">
    <location>
        <begin position="1"/>
        <end position="22"/>
    </location>
</feature>
<evidence type="ECO:0000259" key="2">
    <source>
        <dbReference type="PROSITE" id="PS50042"/>
    </source>
</evidence>
<feature type="domain" description="Cyclic nucleotide-binding" evidence="2">
    <location>
        <begin position="107"/>
        <end position="129"/>
    </location>
</feature>
<evidence type="ECO:0000313" key="4">
    <source>
        <dbReference type="Proteomes" id="UP000076234"/>
    </source>
</evidence>
<accession>A0A142W0W2</accession>
<keyword evidence="1" id="KW-0732">Signal</keyword>
<dbReference type="NCBIfam" id="TIGR01451">
    <property type="entry name" value="B_ant_repeat"/>
    <property type="match status" value="1"/>
</dbReference>
<dbReference type="InterPro" id="IPR001434">
    <property type="entry name" value="OmcB-like_DUF11"/>
</dbReference>
<dbReference type="AlphaFoldDB" id="A0A142W0W2"/>
<dbReference type="PROSITE" id="PS50042">
    <property type="entry name" value="CNMP_BINDING_3"/>
    <property type="match status" value="1"/>
</dbReference>
<dbReference type="EMBL" id="CP013342">
    <property type="protein sequence ID" value="AMU95612.1"/>
    <property type="molecule type" value="Genomic_DNA"/>
</dbReference>
<dbReference type="InterPro" id="IPR000595">
    <property type="entry name" value="cNMP-bd_dom"/>
</dbReference>
<name>A0A142W0W2_9SPHN</name>
<dbReference type="Proteomes" id="UP000076234">
    <property type="component" value="Chromosome"/>
</dbReference>
<reference evidence="4" key="1">
    <citation type="submission" date="2015-11" db="EMBL/GenBank/DDBJ databases">
        <title>Complete genome sequence of a polyethylene glycol-degrading strain Sphingopyxis terrae strain 203-1 (NBRC 15098).</title>
        <authorList>
            <person name="Yoshiyuki O."/>
            <person name="Shouta N."/>
            <person name="Nagata Y."/>
            <person name="Numata M."/>
            <person name="Tsuchikane K."/>
            <person name="Hosoyama A."/>
            <person name="Yamazoe A."/>
            <person name="Tsuda M."/>
            <person name="Fujita N."/>
            <person name="Kawai F."/>
        </authorList>
    </citation>
    <scope>NUCLEOTIDE SEQUENCE [LARGE SCALE GENOMIC DNA]</scope>
    <source>
        <strain evidence="4">203-1</strain>
    </source>
</reference>
<dbReference type="InterPro" id="IPR047589">
    <property type="entry name" value="DUF11_rpt"/>
</dbReference>
<feature type="chain" id="PRO_5007502616" description="Cyclic nucleotide-binding domain-containing protein" evidence="1">
    <location>
        <begin position="23"/>
        <end position="159"/>
    </location>
</feature>
<dbReference type="Pfam" id="PF01345">
    <property type="entry name" value="DUF11"/>
    <property type="match status" value="1"/>
</dbReference>
<evidence type="ECO:0000256" key="1">
    <source>
        <dbReference type="SAM" id="SignalP"/>
    </source>
</evidence>
<protein>
    <recommendedName>
        <fullName evidence="2">Cyclic nucleotide-binding domain-containing protein</fullName>
    </recommendedName>
</protein>
<organism evidence="3 4">
    <name type="scientific">Sphingopyxis terrae subsp. terrae NBRC 15098</name>
    <dbReference type="NCBI Taxonomy" id="1219058"/>
    <lineage>
        <taxon>Bacteria</taxon>
        <taxon>Pseudomonadati</taxon>
        <taxon>Pseudomonadota</taxon>
        <taxon>Alphaproteobacteria</taxon>
        <taxon>Sphingomonadales</taxon>
        <taxon>Sphingomonadaceae</taxon>
        <taxon>Sphingopyxis</taxon>
    </lineage>
</organism>
<sequence>MRGRLIAYILAAGLGAAAPMVAAQEKGALTSTVELEKISGVASGKPVKSYVAPDVVVPGDRVRVTLLFANPGPSPATGVRIVNPIPAGLAFDGTNDRADFSVSVDGGKSFGDLAGLTLPGADGTPRAATDADVTHVRWLWSTAVPAGGSRSVAFFGRVK</sequence>
<gene>
    <name evidence="3" type="ORF">AOA14_13440</name>
</gene>
<evidence type="ECO:0000313" key="3">
    <source>
        <dbReference type="EMBL" id="AMU95612.1"/>
    </source>
</evidence>
<reference evidence="3 4" key="2">
    <citation type="journal article" date="2016" name="Genome Announc.">
        <title>Complete Genome Sequence of Sphingopyxis terrae Strain 203-1 (NBRC 111660), a Polyethylene Glycol Degrader.</title>
        <authorList>
            <person name="Ohtsubo Y."/>
            <person name="Nonoyama S."/>
            <person name="Nagata Y."/>
            <person name="Numata M."/>
            <person name="Tsuchikane K."/>
            <person name="Hosoyama A."/>
            <person name="Yamazoe A."/>
            <person name="Tsuda M."/>
            <person name="Fujita N."/>
            <person name="Kawai F."/>
        </authorList>
    </citation>
    <scope>NUCLEOTIDE SEQUENCE [LARGE SCALE GENOMIC DNA]</scope>
    <source>
        <strain evidence="3 4">203-1</strain>
    </source>
</reference>
<proteinExistence type="predicted"/>
<dbReference type="STRING" id="1219058.AOA14_13440"/>